<evidence type="ECO:0000256" key="1">
    <source>
        <dbReference type="ARBA" id="ARBA00010062"/>
    </source>
</evidence>
<dbReference type="PANTHER" id="PTHR47151">
    <property type="entry name" value="LEU/ILE/VAL-BINDING ABC TRANSPORTER SUBUNIT"/>
    <property type="match status" value="1"/>
</dbReference>
<dbReference type="Proteomes" id="UP000195569">
    <property type="component" value="Unassembled WGS sequence"/>
</dbReference>
<sequence>MMDFKMKQLLRMAIVAAPFTMMITHASAEQVIKIGHVAPVTGGQAQYGKDSENGARLAIEEINKDGLVIGSEKITLQLDSQDDAGDPRQATQVAQLLVDDHVVAVVGHLNSGTSIPASKIYRDAGIVQISPAATNPTYTHQGFKTTYRVVATDAQQGPALASYAQSKGIKSVAVVDDSTAYGQGLASEFEKSAKAIGLKVMSHDATNDKAVDFRAILTKIKGENPEAIMYGGTAATGGPFAKQAMQLGIRAKILAGDGVCADQLADLAGAAAANVVCSEAGAPLDKMPGGATFKSKYAKRFNQPIQLYAPYSYDAIYIIVDAMKRANSTDPAKLLAAMPKTNYAGVLGNVSFDANGDLQHGVISLYTYPGGKKALIDEVKM</sequence>
<keyword evidence="4" id="KW-0029">Amino-acid transport</keyword>
<dbReference type="InterPro" id="IPR028081">
    <property type="entry name" value="Leu-bd"/>
</dbReference>
<comment type="similarity">
    <text evidence="1">Belongs to the leucine-binding protein family.</text>
</comment>
<evidence type="ECO:0000256" key="5">
    <source>
        <dbReference type="SAM" id="SignalP"/>
    </source>
</evidence>
<organism evidence="7 8">
    <name type="scientific">Paraburkholderia piptadeniae</name>
    <dbReference type="NCBI Taxonomy" id="1701573"/>
    <lineage>
        <taxon>Bacteria</taxon>
        <taxon>Pseudomonadati</taxon>
        <taxon>Pseudomonadota</taxon>
        <taxon>Betaproteobacteria</taxon>
        <taxon>Burkholderiales</taxon>
        <taxon>Burkholderiaceae</taxon>
        <taxon>Paraburkholderia</taxon>
    </lineage>
</organism>
<feature type="signal peptide" evidence="5">
    <location>
        <begin position="1"/>
        <end position="28"/>
    </location>
</feature>
<keyword evidence="3 5" id="KW-0732">Signal</keyword>
<keyword evidence="8" id="KW-1185">Reference proteome</keyword>
<accession>A0A1N7RVB8</accession>
<keyword evidence="2" id="KW-0813">Transport</keyword>
<evidence type="ECO:0000313" key="7">
    <source>
        <dbReference type="EMBL" id="SIT39058.1"/>
    </source>
</evidence>
<evidence type="ECO:0000256" key="3">
    <source>
        <dbReference type="ARBA" id="ARBA00022729"/>
    </source>
</evidence>
<evidence type="ECO:0000256" key="4">
    <source>
        <dbReference type="ARBA" id="ARBA00022970"/>
    </source>
</evidence>
<dbReference type="EMBL" id="CYGY02000021">
    <property type="protein sequence ID" value="SIT39058.1"/>
    <property type="molecule type" value="Genomic_DNA"/>
</dbReference>
<name>A0A1N7RVB8_9BURK</name>
<dbReference type="PRINTS" id="PR00337">
    <property type="entry name" value="LEUILEVALBP"/>
</dbReference>
<evidence type="ECO:0000259" key="6">
    <source>
        <dbReference type="Pfam" id="PF13458"/>
    </source>
</evidence>
<feature type="chain" id="PRO_5012704176" evidence="5">
    <location>
        <begin position="29"/>
        <end position="381"/>
    </location>
</feature>
<dbReference type="Gene3D" id="3.40.50.2300">
    <property type="match status" value="2"/>
</dbReference>
<protein>
    <submittedName>
        <fullName evidence="7">Leucine-, isoleucine-, valine-, threonine-, and alanine-binding protein</fullName>
    </submittedName>
</protein>
<dbReference type="CDD" id="cd06342">
    <property type="entry name" value="PBP1_ABC_LIVBP-like"/>
    <property type="match status" value="1"/>
</dbReference>
<gene>
    <name evidence="7" type="ORF">BN2476_210021</name>
</gene>
<dbReference type="PANTHER" id="PTHR47151:SF2">
    <property type="entry name" value="AMINO ACID BINDING PROTEIN"/>
    <property type="match status" value="1"/>
</dbReference>
<dbReference type="SUPFAM" id="SSF53822">
    <property type="entry name" value="Periplasmic binding protein-like I"/>
    <property type="match status" value="1"/>
</dbReference>
<dbReference type="InterPro" id="IPR000709">
    <property type="entry name" value="Leu_Ile_Val-bd"/>
</dbReference>
<dbReference type="GO" id="GO:0006865">
    <property type="term" value="P:amino acid transport"/>
    <property type="evidence" value="ECO:0007669"/>
    <property type="project" value="UniProtKB-KW"/>
</dbReference>
<reference evidence="7" key="1">
    <citation type="submission" date="2016-12" db="EMBL/GenBank/DDBJ databases">
        <authorList>
            <person name="Moulin L."/>
        </authorList>
    </citation>
    <scope>NUCLEOTIDE SEQUENCE [LARGE SCALE GENOMIC DNA]</scope>
    <source>
        <strain evidence="7">STM 7183</strain>
    </source>
</reference>
<dbReference type="InterPro" id="IPR028082">
    <property type="entry name" value="Peripla_BP_I"/>
</dbReference>
<feature type="domain" description="Leucine-binding protein" evidence="6">
    <location>
        <begin position="32"/>
        <end position="359"/>
    </location>
</feature>
<dbReference type="Pfam" id="PF13458">
    <property type="entry name" value="Peripla_BP_6"/>
    <property type="match status" value="1"/>
</dbReference>
<evidence type="ECO:0000256" key="2">
    <source>
        <dbReference type="ARBA" id="ARBA00022448"/>
    </source>
</evidence>
<proteinExistence type="inferred from homology"/>
<evidence type="ECO:0000313" key="8">
    <source>
        <dbReference type="Proteomes" id="UP000195569"/>
    </source>
</evidence>
<comment type="caution">
    <text evidence="7">The sequence shown here is derived from an EMBL/GenBank/DDBJ whole genome shotgun (WGS) entry which is preliminary data.</text>
</comment>
<dbReference type="AlphaFoldDB" id="A0A1N7RVB8"/>